<dbReference type="GO" id="GO:0003677">
    <property type="term" value="F:DNA binding"/>
    <property type="evidence" value="ECO:0007669"/>
    <property type="project" value="UniProtKB-KW"/>
</dbReference>
<dbReference type="CDD" id="cd00609">
    <property type="entry name" value="AAT_like"/>
    <property type="match status" value="1"/>
</dbReference>
<dbReference type="InterPro" id="IPR000524">
    <property type="entry name" value="Tscrpt_reg_HTH_GntR"/>
</dbReference>
<dbReference type="InterPro" id="IPR036388">
    <property type="entry name" value="WH-like_DNA-bd_sf"/>
</dbReference>
<dbReference type="SUPFAM" id="SSF46785">
    <property type="entry name" value="Winged helix' DNA-binding domain"/>
    <property type="match status" value="1"/>
</dbReference>
<dbReference type="GO" id="GO:0003700">
    <property type="term" value="F:DNA-binding transcription factor activity"/>
    <property type="evidence" value="ECO:0007669"/>
    <property type="project" value="InterPro"/>
</dbReference>
<dbReference type="PRINTS" id="PR00035">
    <property type="entry name" value="HTHGNTR"/>
</dbReference>
<protein>
    <submittedName>
        <fullName evidence="7">GntR family transcriptional regulator/MocR family aminotransferase</fullName>
    </submittedName>
</protein>
<dbReference type="InterPro" id="IPR004839">
    <property type="entry name" value="Aminotransferase_I/II_large"/>
</dbReference>
<evidence type="ECO:0000256" key="2">
    <source>
        <dbReference type="ARBA" id="ARBA00022898"/>
    </source>
</evidence>
<dbReference type="Pfam" id="PF00392">
    <property type="entry name" value="GntR"/>
    <property type="match status" value="1"/>
</dbReference>
<dbReference type="InterPro" id="IPR015421">
    <property type="entry name" value="PyrdxlP-dep_Trfase_major"/>
</dbReference>
<keyword evidence="3" id="KW-0805">Transcription regulation</keyword>
<dbReference type="InterPro" id="IPR036390">
    <property type="entry name" value="WH_DNA-bd_sf"/>
</dbReference>
<dbReference type="InterPro" id="IPR015424">
    <property type="entry name" value="PyrdxlP-dep_Trfase"/>
</dbReference>
<evidence type="ECO:0000256" key="3">
    <source>
        <dbReference type="ARBA" id="ARBA00023015"/>
    </source>
</evidence>
<keyword evidence="5" id="KW-0804">Transcription</keyword>
<dbReference type="GO" id="GO:0030170">
    <property type="term" value="F:pyridoxal phosphate binding"/>
    <property type="evidence" value="ECO:0007669"/>
    <property type="project" value="InterPro"/>
</dbReference>
<keyword evidence="8" id="KW-1185">Reference proteome</keyword>
<name>A0A931GN90_9ACTN</name>
<dbReference type="EMBL" id="JADOUA010000001">
    <property type="protein sequence ID" value="MBG6092735.1"/>
    <property type="molecule type" value="Genomic_DNA"/>
</dbReference>
<dbReference type="CDD" id="cd07377">
    <property type="entry name" value="WHTH_GntR"/>
    <property type="match status" value="1"/>
</dbReference>
<keyword evidence="7" id="KW-0032">Aminotransferase</keyword>
<evidence type="ECO:0000256" key="4">
    <source>
        <dbReference type="ARBA" id="ARBA00023125"/>
    </source>
</evidence>
<comment type="similarity">
    <text evidence="1">In the C-terminal section; belongs to the class-I pyridoxal-phosphate-dependent aminotransferase family.</text>
</comment>
<evidence type="ECO:0000259" key="6">
    <source>
        <dbReference type="PROSITE" id="PS50949"/>
    </source>
</evidence>
<comment type="caution">
    <text evidence="7">The sequence shown here is derived from an EMBL/GenBank/DDBJ whole genome shotgun (WGS) entry which is preliminary data.</text>
</comment>
<feature type="domain" description="HTH gntR-type" evidence="6">
    <location>
        <begin position="22"/>
        <end position="90"/>
    </location>
</feature>
<evidence type="ECO:0000256" key="5">
    <source>
        <dbReference type="ARBA" id="ARBA00023163"/>
    </source>
</evidence>
<dbReference type="SUPFAM" id="SSF53383">
    <property type="entry name" value="PLP-dependent transferases"/>
    <property type="match status" value="1"/>
</dbReference>
<dbReference type="AlphaFoldDB" id="A0A931GN90"/>
<proteinExistence type="inferred from homology"/>
<gene>
    <name evidence="7" type="ORF">IW256_006848</name>
</gene>
<dbReference type="SMART" id="SM00345">
    <property type="entry name" value="HTH_GNTR"/>
    <property type="match status" value="1"/>
</dbReference>
<evidence type="ECO:0000256" key="1">
    <source>
        <dbReference type="ARBA" id="ARBA00005384"/>
    </source>
</evidence>
<dbReference type="PROSITE" id="PS50949">
    <property type="entry name" value="HTH_GNTR"/>
    <property type="match status" value="1"/>
</dbReference>
<dbReference type="Proteomes" id="UP000614047">
    <property type="component" value="Unassembled WGS sequence"/>
</dbReference>
<dbReference type="PANTHER" id="PTHR46577:SF1">
    <property type="entry name" value="HTH-TYPE TRANSCRIPTIONAL REGULATORY PROTEIN GABR"/>
    <property type="match status" value="1"/>
</dbReference>
<keyword evidence="7" id="KW-0808">Transferase</keyword>
<evidence type="ECO:0000313" key="8">
    <source>
        <dbReference type="Proteomes" id="UP000614047"/>
    </source>
</evidence>
<dbReference type="PANTHER" id="PTHR46577">
    <property type="entry name" value="HTH-TYPE TRANSCRIPTIONAL REGULATORY PROTEIN GABR"/>
    <property type="match status" value="1"/>
</dbReference>
<dbReference type="RefSeq" id="WP_197014875.1">
    <property type="nucleotide sequence ID" value="NZ_BAABES010000009.1"/>
</dbReference>
<organism evidence="7 8">
    <name type="scientific">Actinomadura viridis</name>
    <dbReference type="NCBI Taxonomy" id="58110"/>
    <lineage>
        <taxon>Bacteria</taxon>
        <taxon>Bacillati</taxon>
        <taxon>Actinomycetota</taxon>
        <taxon>Actinomycetes</taxon>
        <taxon>Streptosporangiales</taxon>
        <taxon>Thermomonosporaceae</taxon>
        <taxon>Actinomadura</taxon>
    </lineage>
</organism>
<reference evidence="7" key="1">
    <citation type="submission" date="2020-11" db="EMBL/GenBank/DDBJ databases">
        <title>Sequencing the genomes of 1000 actinobacteria strains.</title>
        <authorList>
            <person name="Klenk H.-P."/>
        </authorList>
    </citation>
    <scope>NUCLEOTIDE SEQUENCE</scope>
    <source>
        <strain evidence="7">DSM 43175</strain>
    </source>
</reference>
<dbReference type="InterPro" id="IPR051446">
    <property type="entry name" value="HTH_trans_reg/aminotransferase"/>
</dbReference>
<dbReference type="Gene3D" id="3.40.640.10">
    <property type="entry name" value="Type I PLP-dependent aspartate aminotransferase-like (Major domain)"/>
    <property type="match status" value="1"/>
</dbReference>
<dbReference type="Gene3D" id="1.10.10.10">
    <property type="entry name" value="Winged helix-like DNA-binding domain superfamily/Winged helix DNA-binding domain"/>
    <property type="match status" value="1"/>
</dbReference>
<accession>A0A931GN90</accession>
<sequence>MSGVNTGLVHDLLLGLERTGATPMHRQIETALRDGIRAGRLRTGTSLPSSRRLATELGVSRGVVVEAYNQLAAEGYLVSTPGSYTRVAAVTERPSPAPAPRSAPGVRLDFGYGRADAAGFPRAAWLRSLRRVLTGMPHDRLNYLDGYGVPELRAALADYLNRARGTSADAARVLITSGFGQAAALIIGVAARRGARRIAVEDPSSEDDVRSLARLHGLDVVGIPVTDEGLDTAALERCDADLLVITPSHQWPLGGVLPAEGRAAVIRWARARGAIVLEDDYDAEYRYDRAPIGAMQGLAPDVVVHAGSLSKTLAPGLRLGWLLLPPRLAESVAEAKLLADRGSPAIDQLAFADFLMRGEFDRHLRRMRPVYRRRRDALLAGLAEHLPGCEPVGAAAGLHLVIWLPEGLREEDVVAAAAGRGVRVTGVAPYRLNGHGRQGLILGYSDLNEGAIAEGVRALAAAMRGV</sequence>
<keyword evidence="2" id="KW-0663">Pyridoxal phosphate</keyword>
<evidence type="ECO:0000313" key="7">
    <source>
        <dbReference type="EMBL" id="MBG6092735.1"/>
    </source>
</evidence>
<dbReference type="GO" id="GO:0008483">
    <property type="term" value="F:transaminase activity"/>
    <property type="evidence" value="ECO:0007669"/>
    <property type="project" value="UniProtKB-KW"/>
</dbReference>
<keyword evidence="4" id="KW-0238">DNA-binding</keyword>
<dbReference type="Pfam" id="PF00155">
    <property type="entry name" value="Aminotran_1_2"/>
    <property type="match status" value="1"/>
</dbReference>